<name>A0A1F8BX38_9BACT</name>
<reference evidence="1 2" key="1">
    <citation type="journal article" date="2016" name="Nat. Commun.">
        <title>Thousands of microbial genomes shed light on interconnected biogeochemical processes in an aquifer system.</title>
        <authorList>
            <person name="Anantharaman K."/>
            <person name="Brown C.T."/>
            <person name="Hug L.A."/>
            <person name="Sharon I."/>
            <person name="Castelle C.J."/>
            <person name="Probst A.J."/>
            <person name="Thomas B.C."/>
            <person name="Singh A."/>
            <person name="Wilkins M.J."/>
            <person name="Karaoz U."/>
            <person name="Brodie E.L."/>
            <person name="Williams K.H."/>
            <person name="Hubbard S.S."/>
            <person name="Banfield J.F."/>
        </authorList>
    </citation>
    <scope>NUCLEOTIDE SEQUENCE [LARGE SCALE GENOMIC DNA]</scope>
</reference>
<gene>
    <name evidence="1" type="ORF">A2975_00020</name>
</gene>
<dbReference type="InterPro" id="IPR036390">
    <property type="entry name" value="WH_DNA-bd_sf"/>
</dbReference>
<dbReference type="Proteomes" id="UP000178429">
    <property type="component" value="Unassembled WGS sequence"/>
</dbReference>
<proteinExistence type="predicted"/>
<accession>A0A1F8BX38</accession>
<dbReference type="SUPFAM" id="SSF46785">
    <property type="entry name" value="Winged helix' DNA-binding domain"/>
    <property type="match status" value="1"/>
</dbReference>
<organism evidence="1 2">
    <name type="scientific">Candidatus Woesebacteria bacterium RIFCSPLOWO2_01_FULL_44_14</name>
    <dbReference type="NCBI Taxonomy" id="1802525"/>
    <lineage>
        <taxon>Bacteria</taxon>
        <taxon>Candidatus Woeseibacteriota</taxon>
    </lineage>
</organism>
<evidence type="ECO:0000313" key="1">
    <source>
        <dbReference type="EMBL" id="OGM68663.1"/>
    </source>
</evidence>
<dbReference type="EMBL" id="MGHL01000021">
    <property type="protein sequence ID" value="OGM68663.1"/>
    <property type="molecule type" value="Genomic_DNA"/>
</dbReference>
<sequence>MIEQLFGSKTRVKLLQLFFSNPNRSFYVREITRKIDEQINSVRRELANLLSIGILASDTNNNRLYYEVNQKYEYYKQLAAIFGSGKVGKTDKVTIEEESGEVTIKSLGNVELALYTGQFTRDESSGIDLLIVGDINQTKLGKFISELEAKEGKEIRYTVLTNDEFRYRQQVKDRFLSNILASKKQILIDKNQKLTSKKVEE</sequence>
<evidence type="ECO:0000313" key="2">
    <source>
        <dbReference type="Proteomes" id="UP000178429"/>
    </source>
</evidence>
<dbReference type="InterPro" id="IPR036388">
    <property type="entry name" value="WH-like_DNA-bd_sf"/>
</dbReference>
<evidence type="ECO:0008006" key="3">
    <source>
        <dbReference type="Google" id="ProtNLM"/>
    </source>
</evidence>
<protein>
    <recommendedName>
        <fullName evidence="3">Transcriptional regulator</fullName>
    </recommendedName>
</protein>
<dbReference type="AlphaFoldDB" id="A0A1F8BX38"/>
<dbReference type="STRING" id="1802525.A2975_00020"/>
<comment type="caution">
    <text evidence="1">The sequence shown here is derived from an EMBL/GenBank/DDBJ whole genome shotgun (WGS) entry which is preliminary data.</text>
</comment>
<dbReference type="Gene3D" id="1.10.10.10">
    <property type="entry name" value="Winged helix-like DNA-binding domain superfamily/Winged helix DNA-binding domain"/>
    <property type="match status" value="1"/>
</dbReference>